<evidence type="ECO:0000313" key="3">
    <source>
        <dbReference type="Proteomes" id="UP000250043"/>
    </source>
</evidence>
<feature type="region of interest" description="Disordered" evidence="1">
    <location>
        <begin position="116"/>
        <end position="148"/>
    </location>
</feature>
<feature type="compositionally biased region" description="Low complexity" evidence="1">
    <location>
        <begin position="64"/>
        <end position="75"/>
    </location>
</feature>
<name>A0A8E2ASH1_9APHY</name>
<gene>
    <name evidence="2" type="ORF">OBBRIDRAFT_839724</name>
</gene>
<organism evidence="2 3">
    <name type="scientific">Obba rivulosa</name>
    <dbReference type="NCBI Taxonomy" id="1052685"/>
    <lineage>
        <taxon>Eukaryota</taxon>
        <taxon>Fungi</taxon>
        <taxon>Dikarya</taxon>
        <taxon>Basidiomycota</taxon>
        <taxon>Agaricomycotina</taxon>
        <taxon>Agaricomycetes</taxon>
        <taxon>Polyporales</taxon>
        <taxon>Gelatoporiaceae</taxon>
        <taxon>Obba</taxon>
    </lineage>
</organism>
<evidence type="ECO:0000313" key="2">
    <source>
        <dbReference type="EMBL" id="OCH84405.1"/>
    </source>
</evidence>
<dbReference type="EMBL" id="KV722677">
    <property type="protein sequence ID" value="OCH84405.1"/>
    <property type="molecule type" value="Genomic_DNA"/>
</dbReference>
<dbReference type="AlphaFoldDB" id="A0A8E2ASH1"/>
<feature type="region of interest" description="Disordered" evidence="1">
    <location>
        <begin position="49"/>
        <end position="101"/>
    </location>
</feature>
<reference evidence="2 3" key="1">
    <citation type="submission" date="2016-07" db="EMBL/GenBank/DDBJ databases">
        <title>Draft genome of the white-rot fungus Obba rivulosa 3A-2.</title>
        <authorList>
            <consortium name="DOE Joint Genome Institute"/>
            <person name="Miettinen O."/>
            <person name="Riley R."/>
            <person name="Acob R."/>
            <person name="Barry K."/>
            <person name="Cullen D."/>
            <person name="De Vries R."/>
            <person name="Hainaut M."/>
            <person name="Hatakka A."/>
            <person name="Henrissat B."/>
            <person name="Hilden K."/>
            <person name="Kuo R."/>
            <person name="Labutti K."/>
            <person name="Lipzen A."/>
            <person name="Makela M.R."/>
            <person name="Sandor L."/>
            <person name="Spatafora J.W."/>
            <person name="Grigoriev I.V."/>
            <person name="Hibbett D.S."/>
        </authorList>
    </citation>
    <scope>NUCLEOTIDE SEQUENCE [LARGE SCALE GENOMIC DNA]</scope>
    <source>
        <strain evidence="2 3">3A-2</strain>
    </source>
</reference>
<feature type="compositionally biased region" description="Polar residues" evidence="1">
    <location>
        <begin position="49"/>
        <end position="58"/>
    </location>
</feature>
<proteinExistence type="predicted"/>
<dbReference type="Proteomes" id="UP000250043">
    <property type="component" value="Unassembled WGS sequence"/>
</dbReference>
<accession>A0A8E2ASH1</accession>
<keyword evidence="3" id="KW-1185">Reference proteome</keyword>
<protein>
    <submittedName>
        <fullName evidence="2">Uncharacterized protein</fullName>
    </submittedName>
</protein>
<sequence>MSSGYNLGVGPRHGTIMAAMSHANPGTHVPLSMLDSGVCKEPIESITENAGSVTSAANSDPLEGSGVPVGVPPSGDKLDGKPRSGQSKSRSYLRESSSLTDVSSVLGNLKIEEQSIYLDSSEPVHATDEGSSEQPEERRPVGFSPTLGMTSIPAAVLQGTAAISAAAMEPAEEICAKRKARVEDYHNDSDDESRGEGPSQGKGKMVDARN</sequence>
<feature type="compositionally biased region" description="Basic and acidic residues" evidence="1">
    <location>
        <begin position="181"/>
        <end position="195"/>
    </location>
</feature>
<feature type="compositionally biased region" description="Low complexity" evidence="1">
    <location>
        <begin position="87"/>
        <end position="99"/>
    </location>
</feature>
<feature type="region of interest" description="Disordered" evidence="1">
    <location>
        <begin position="179"/>
        <end position="210"/>
    </location>
</feature>
<evidence type="ECO:0000256" key="1">
    <source>
        <dbReference type="SAM" id="MobiDB-lite"/>
    </source>
</evidence>